<feature type="DNA-binding region" description="Homeobox" evidence="6">
    <location>
        <begin position="128"/>
        <end position="187"/>
    </location>
</feature>
<dbReference type="Pfam" id="PF00046">
    <property type="entry name" value="Homeodomain"/>
    <property type="match status" value="1"/>
</dbReference>
<evidence type="ECO:0000313" key="10">
    <source>
        <dbReference type="EMBL" id="EGC38524.1"/>
    </source>
</evidence>
<evidence type="ECO:0000256" key="2">
    <source>
        <dbReference type="ARBA" id="ARBA00023125"/>
    </source>
</evidence>
<dbReference type="PANTHER" id="PTHR24324">
    <property type="entry name" value="HOMEOBOX PROTEIN HHEX"/>
    <property type="match status" value="1"/>
</dbReference>
<dbReference type="CDD" id="cd00086">
    <property type="entry name" value="homeodomain"/>
    <property type="match status" value="1"/>
</dbReference>
<dbReference type="InParanoid" id="F0ZC45"/>
<keyword evidence="3 6" id="KW-0371">Homeobox</keyword>
<feature type="region of interest" description="Disordered" evidence="8">
    <location>
        <begin position="18"/>
        <end position="110"/>
    </location>
</feature>
<feature type="compositionally biased region" description="Low complexity" evidence="8">
    <location>
        <begin position="48"/>
        <end position="106"/>
    </location>
</feature>
<keyword evidence="5" id="KW-0040">ANK repeat</keyword>
<dbReference type="FunCoup" id="F0ZC45">
    <property type="interactions" value="675"/>
</dbReference>
<feature type="repeat" description="ANK" evidence="5">
    <location>
        <begin position="276"/>
        <end position="302"/>
    </location>
</feature>
<evidence type="ECO:0000256" key="4">
    <source>
        <dbReference type="ARBA" id="ARBA00023242"/>
    </source>
</evidence>
<evidence type="ECO:0000256" key="6">
    <source>
        <dbReference type="PROSITE-ProRule" id="PRU00108"/>
    </source>
</evidence>
<dbReference type="Gene3D" id="1.10.10.60">
    <property type="entry name" value="Homeodomain-like"/>
    <property type="match status" value="1"/>
</dbReference>
<dbReference type="OrthoDB" id="194358at2759"/>
<dbReference type="InterPro" id="IPR001356">
    <property type="entry name" value="HD"/>
</dbReference>
<dbReference type="PROSITE" id="PS50297">
    <property type="entry name" value="ANK_REP_REGION"/>
    <property type="match status" value="1"/>
</dbReference>
<dbReference type="InterPro" id="IPR002110">
    <property type="entry name" value="Ankyrin_rpt"/>
</dbReference>
<dbReference type="GO" id="GO:0006357">
    <property type="term" value="P:regulation of transcription by RNA polymerase II"/>
    <property type="evidence" value="ECO:0000318"/>
    <property type="project" value="GO_Central"/>
</dbReference>
<proteinExistence type="predicted"/>
<evidence type="ECO:0000256" key="1">
    <source>
        <dbReference type="ARBA" id="ARBA00004123"/>
    </source>
</evidence>
<dbReference type="GO" id="GO:0000978">
    <property type="term" value="F:RNA polymerase II cis-regulatory region sequence-specific DNA binding"/>
    <property type="evidence" value="ECO:0000318"/>
    <property type="project" value="GO_Central"/>
</dbReference>
<sequence length="419" mass="48112">MTSLANRSQLMYLNQQSMYHNSNNNTPPPMKQGQQHNVDRDDYDSYDQPYYNNSPQQYSNNNNNSNNSNNNNNNGYNQHPHYNQQQYHHHQYNNQSSPQSQYNSSQTSLSKLLSRSNDMIIENQDDPSKKKRKRTSPDQLKLLEKIFLAHQHPNLNLRSQLAVELQMTARSVQIWFQNRRAKARNMEFKPQPNHGGSDLIYSALGGSPGGYSSQRNINKYSGIGSSGEKFSVASAWNRILLQPNNVDFLIRYNPDDPTSIDVNARYSIDVDDMDNQGYTPLYLAAKAGKQNFVKYLLSKGASKKLALEKLIQENQDKEIIQILESTKVNTNNNINNNENINNNSFENNNNNNSNNNSNSNNINNNINSNSSNSSSNNIHSKIIDDDDDYYDRVYKKSYTNKIISNSFTYNQQKPNIYDD</sequence>
<dbReference type="GO" id="GO:0000981">
    <property type="term" value="F:DNA-binding transcription factor activity, RNA polymerase II-specific"/>
    <property type="evidence" value="ECO:0007669"/>
    <property type="project" value="InterPro"/>
</dbReference>
<keyword evidence="4 6" id="KW-0539">Nucleus</keyword>
<dbReference type="Gene3D" id="1.25.40.20">
    <property type="entry name" value="Ankyrin repeat-containing domain"/>
    <property type="match status" value="1"/>
</dbReference>
<gene>
    <name evidence="10" type="ORF">DICPUDRAFT_96898</name>
</gene>
<dbReference type="PROSITE" id="PS00027">
    <property type="entry name" value="HOMEOBOX_1"/>
    <property type="match status" value="1"/>
</dbReference>
<dbReference type="SMART" id="SM00248">
    <property type="entry name" value="ANK"/>
    <property type="match status" value="1"/>
</dbReference>
<dbReference type="Pfam" id="PF12796">
    <property type="entry name" value="Ank_2"/>
    <property type="match status" value="1"/>
</dbReference>
<evidence type="ECO:0000256" key="5">
    <source>
        <dbReference type="PROSITE-ProRule" id="PRU00023"/>
    </source>
</evidence>
<comment type="subcellular location">
    <subcellularLocation>
        <location evidence="1 6 7">Nucleus</location>
    </subcellularLocation>
</comment>
<dbReference type="Proteomes" id="UP000001064">
    <property type="component" value="Unassembled WGS sequence"/>
</dbReference>
<feature type="region of interest" description="Disordered" evidence="8">
    <location>
        <begin position="330"/>
        <end position="382"/>
    </location>
</feature>
<dbReference type="PANTHER" id="PTHR24324:SF5">
    <property type="entry name" value="HEMATOPOIETICALLY-EXPRESSED HOMEOBOX PROTEIN HHEX"/>
    <property type="match status" value="1"/>
</dbReference>
<feature type="domain" description="Homeobox" evidence="9">
    <location>
        <begin position="126"/>
        <end position="186"/>
    </location>
</feature>
<organism evidence="10 11">
    <name type="scientific">Dictyostelium purpureum</name>
    <name type="common">Slime mold</name>
    <dbReference type="NCBI Taxonomy" id="5786"/>
    <lineage>
        <taxon>Eukaryota</taxon>
        <taxon>Amoebozoa</taxon>
        <taxon>Evosea</taxon>
        <taxon>Eumycetozoa</taxon>
        <taxon>Dictyostelia</taxon>
        <taxon>Dictyosteliales</taxon>
        <taxon>Dictyosteliaceae</taxon>
        <taxon>Dictyostelium</taxon>
    </lineage>
</organism>
<protein>
    <recommendedName>
        <fullName evidence="9">Homeobox domain-containing protein</fullName>
    </recommendedName>
</protein>
<dbReference type="RefSeq" id="XP_003284989.1">
    <property type="nucleotide sequence ID" value="XM_003284941.1"/>
</dbReference>
<reference evidence="11" key="1">
    <citation type="journal article" date="2011" name="Genome Biol.">
        <title>Comparative genomics of the social amoebae Dictyostelium discoideum and Dictyostelium purpureum.</title>
        <authorList>
            <consortium name="US DOE Joint Genome Institute (JGI-PGF)"/>
            <person name="Sucgang R."/>
            <person name="Kuo A."/>
            <person name="Tian X."/>
            <person name="Salerno W."/>
            <person name="Parikh A."/>
            <person name="Feasley C.L."/>
            <person name="Dalin E."/>
            <person name="Tu H."/>
            <person name="Huang E."/>
            <person name="Barry K."/>
            <person name="Lindquist E."/>
            <person name="Shapiro H."/>
            <person name="Bruce D."/>
            <person name="Schmutz J."/>
            <person name="Salamov A."/>
            <person name="Fey P."/>
            <person name="Gaudet P."/>
            <person name="Anjard C."/>
            <person name="Babu M.M."/>
            <person name="Basu S."/>
            <person name="Bushmanova Y."/>
            <person name="van der Wel H."/>
            <person name="Katoh-Kurasawa M."/>
            <person name="Dinh C."/>
            <person name="Coutinho P.M."/>
            <person name="Saito T."/>
            <person name="Elias M."/>
            <person name="Schaap P."/>
            <person name="Kay R.R."/>
            <person name="Henrissat B."/>
            <person name="Eichinger L."/>
            <person name="Rivero F."/>
            <person name="Putnam N.H."/>
            <person name="West C.M."/>
            <person name="Loomis W.F."/>
            <person name="Chisholm R.L."/>
            <person name="Shaulsky G."/>
            <person name="Strassmann J.E."/>
            <person name="Queller D.C."/>
            <person name="Kuspa A."/>
            <person name="Grigoriev I.V."/>
        </authorList>
    </citation>
    <scope>NUCLEOTIDE SEQUENCE [LARGE SCALE GENOMIC DNA]</scope>
    <source>
        <strain evidence="11">QSDP1</strain>
    </source>
</reference>
<evidence type="ECO:0000256" key="7">
    <source>
        <dbReference type="RuleBase" id="RU000682"/>
    </source>
</evidence>
<evidence type="ECO:0000256" key="3">
    <source>
        <dbReference type="ARBA" id="ARBA00023155"/>
    </source>
</evidence>
<evidence type="ECO:0000256" key="8">
    <source>
        <dbReference type="SAM" id="MobiDB-lite"/>
    </source>
</evidence>
<accession>F0ZC45</accession>
<dbReference type="PROSITE" id="PS50088">
    <property type="entry name" value="ANK_REPEAT"/>
    <property type="match status" value="1"/>
</dbReference>
<keyword evidence="11" id="KW-1185">Reference proteome</keyword>
<dbReference type="FunFam" id="1.10.10.60:FF:000889">
    <property type="match status" value="1"/>
</dbReference>
<dbReference type="InterPro" id="IPR017970">
    <property type="entry name" value="Homeobox_CS"/>
</dbReference>
<evidence type="ECO:0000313" key="11">
    <source>
        <dbReference type="Proteomes" id="UP000001064"/>
    </source>
</evidence>
<dbReference type="SMART" id="SM00389">
    <property type="entry name" value="HOX"/>
    <property type="match status" value="1"/>
</dbReference>
<dbReference type="PROSITE" id="PS50071">
    <property type="entry name" value="HOMEOBOX_2"/>
    <property type="match status" value="1"/>
</dbReference>
<dbReference type="InterPro" id="IPR009057">
    <property type="entry name" value="Homeodomain-like_sf"/>
</dbReference>
<dbReference type="GeneID" id="10507158"/>
<dbReference type="SUPFAM" id="SSF48403">
    <property type="entry name" value="Ankyrin repeat"/>
    <property type="match status" value="1"/>
</dbReference>
<keyword evidence="2 6" id="KW-0238">DNA-binding</keyword>
<dbReference type="GO" id="GO:0005634">
    <property type="term" value="C:nucleus"/>
    <property type="evidence" value="ECO:0007669"/>
    <property type="project" value="UniProtKB-SubCell"/>
</dbReference>
<name>F0ZC45_DICPU</name>
<dbReference type="InterPro" id="IPR036770">
    <property type="entry name" value="Ankyrin_rpt-contain_sf"/>
</dbReference>
<dbReference type="SUPFAM" id="SSF46689">
    <property type="entry name" value="Homeodomain-like"/>
    <property type="match status" value="1"/>
</dbReference>
<dbReference type="VEuPathDB" id="AmoebaDB:DICPUDRAFT_96898"/>
<dbReference type="KEGG" id="dpp:DICPUDRAFT_96898"/>
<evidence type="ECO:0000259" key="9">
    <source>
        <dbReference type="PROSITE" id="PS50071"/>
    </source>
</evidence>
<dbReference type="EMBL" id="GL870975">
    <property type="protein sequence ID" value="EGC38524.1"/>
    <property type="molecule type" value="Genomic_DNA"/>
</dbReference>
<dbReference type="AlphaFoldDB" id="F0ZC45"/>
<dbReference type="GO" id="GO:0030154">
    <property type="term" value="P:cell differentiation"/>
    <property type="evidence" value="ECO:0000318"/>
    <property type="project" value="GO_Central"/>
</dbReference>
<dbReference type="eggNOG" id="KOG0490">
    <property type="taxonomic scope" value="Eukaryota"/>
</dbReference>
<dbReference type="InterPro" id="IPR051000">
    <property type="entry name" value="Homeobox_DNA-bind_prot"/>
</dbReference>
<feature type="compositionally biased region" description="Low complexity" evidence="8">
    <location>
        <begin position="331"/>
        <end position="378"/>
    </location>
</feature>